<keyword evidence="3" id="KW-1185">Reference proteome</keyword>
<name>A0ABW2L190_9BACT</name>
<accession>A0ABW2L190</accession>
<evidence type="ECO:0000313" key="2">
    <source>
        <dbReference type="EMBL" id="MFC7336087.1"/>
    </source>
</evidence>
<dbReference type="InterPro" id="IPR054246">
    <property type="entry name" value="DUF6973"/>
</dbReference>
<evidence type="ECO:0000259" key="1">
    <source>
        <dbReference type="Pfam" id="PF22322"/>
    </source>
</evidence>
<comment type="caution">
    <text evidence="2">The sequence shown here is derived from an EMBL/GenBank/DDBJ whole genome shotgun (WGS) entry which is preliminary data.</text>
</comment>
<reference evidence="3" key="1">
    <citation type="journal article" date="2019" name="Int. J. Syst. Evol. Microbiol.">
        <title>The Global Catalogue of Microorganisms (GCM) 10K type strain sequencing project: providing services to taxonomists for standard genome sequencing and annotation.</title>
        <authorList>
            <consortium name="The Broad Institute Genomics Platform"/>
            <consortium name="The Broad Institute Genome Sequencing Center for Infectious Disease"/>
            <person name="Wu L."/>
            <person name="Ma J."/>
        </authorList>
    </citation>
    <scope>NUCLEOTIDE SEQUENCE [LARGE SCALE GENOMIC DNA]</scope>
    <source>
        <strain evidence="3">CGMCC 4.1467</strain>
    </source>
</reference>
<sequence length="341" mass="38220">MKRRLKQLLGGLGILLAVVLLGLWLARNAIANSVMNEAVPRLVAKAADHGVILHDLNHDEAKVTSPVRVKIPGVEVGFDLGVKNRNQLRSQFQADTVGLKLAGLFPPKARLELENFRLGFHPEDLPQKVPFESFDEARFLSAPLPITDPEACLRQVMSGLRALFEENSLVRDFELSGKVELELGEHGRESALLYTETLPDEAKRLRFDKEDLRQIAKQTKVVISEDELEILSVYPLRAPVIMLITARAKAGSVERRLKDASFPEDAFRHLTWSFQLTRAFGPDFAKQVTDAHETLPNNTEAERAMDYHNNALAREWAMSGMEASEISRLLMEDSRAILAPE</sequence>
<evidence type="ECO:0000313" key="3">
    <source>
        <dbReference type="Proteomes" id="UP001596472"/>
    </source>
</evidence>
<proteinExistence type="predicted"/>
<organism evidence="2 3">
    <name type="scientific">Haloferula chungangensis</name>
    <dbReference type="NCBI Taxonomy" id="1048331"/>
    <lineage>
        <taxon>Bacteria</taxon>
        <taxon>Pseudomonadati</taxon>
        <taxon>Verrucomicrobiota</taxon>
        <taxon>Verrucomicrobiia</taxon>
        <taxon>Verrucomicrobiales</taxon>
        <taxon>Verrucomicrobiaceae</taxon>
        <taxon>Haloferula</taxon>
    </lineage>
</organism>
<dbReference type="Proteomes" id="UP001596472">
    <property type="component" value="Unassembled WGS sequence"/>
</dbReference>
<gene>
    <name evidence="2" type="ORF">ACFQY0_02770</name>
</gene>
<dbReference type="EMBL" id="JBHTBS010000001">
    <property type="protein sequence ID" value="MFC7336087.1"/>
    <property type="molecule type" value="Genomic_DNA"/>
</dbReference>
<dbReference type="RefSeq" id="WP_379708852.1">
    <property type="nucleotide sequence ID" value="NZ_JBHTBS010000001.1"/>
</dbReference>
<feature type="domain" description="DUF6973" evidence="1">
    <location>
        <begin position="246"/>
        <end position="325"/>
    </location>
</feature>
<dbReference type="Pfam" id="PF22322">
    <property type="entry name" value="DUF6973"/>
    <property type="match status" value="1"/>
</dbReference>
<protein>
    <submittedName>
        <fullName evidence="2">DUF6973 domain-containing protein</fullName>
    </submittedName>
</protein>